<dbReference type="PANTHER" id="PTHR31438:SF1">
    <property type="entry name" value="LYSINE N-ACYLTRANSFERASE C17G9.06C-RELATED"/>
    <property type="match status" value="1"/>
</dbReference>
<evidence type="ECO:0000313" key="8">
    <source>
        <dbReference type="Proteomes" id="UP001519289"/>
    </source>
</evidence>
<evidence type="ECO:0000256" key="1">
    <source>
        <dbReference type="ARBA" id="ARBA00003818"/>
    </source>
</evidence>
<dbReference type="RefSeq" id="WP_209467691.1">
    <property type="nucleotide sequence ID" value="NZ_JAGGLG010000031.1"/>
</dbReference>
<dbReference type="PANTHER" id="PTHR31438">
    <property type="entry name" value="LYSINE N-ACYLTRANSFERASE C17G9.06C-RELATED"/>
    <property type="match status" value="1"/>
</dbReference>
<proteinExistence type="predicted"/>
<dbReference type="Pfam" id="PF13523">
    <property type="entry name" value="Acetyltransf_8"/>
    <property type="match status" value="1"/>
</dbReference>
<dbReference type="Gene3D" id="3.40.630.30">
    <property type="match status" value="1"/>
</dbReference>
<dbReference type="SMART" id="SM01006">
    <property type="entry name" value="AlcB"/>
    <property type="match status" value="1"/>
</dbReference>
<feature type="domain" description="N-acetyltransferase" evidence="6">
    <location>
        <begin position="4"/>
        <end position="172"/>
    </location>
</feature>
<evidence type="ECO:0000256" key="3">
    <source>
        <dbReference type="ARBA" id="ARBA00020586"/>
    </source>
</evidence>
<dbReference type="EMBL" id="JAGGLG010000031">
    <property type="protein sequence ID" value="MBP2019585.1"/>
    <property type="molecule type" value="Genomic_DNA"/>
</dbReference>
<organism evidence="7 8">
    <name type="scientific">Symbiobacterium terraclitae</name>
    <dbReference type="NCBI Taxonomy" id="557451"/>
    <lineage>
        <taxon>Bacteria</taxon>
        <taxon>Bacillati</taxon>
        <taxon>Bacillota</taxon>
        <taxon>Clostridia</taxon>
        <taxon>Eubacteriales</taxon>
        <taxon>Symbiobacteriaceae</taxon>
        <taxon>Symbiobacterium</taxon>
    </lineage>
</organism>
<keyword evidence="4" id="KW-0046">Antibiotic resistance</keyword>
<dbReference type="InterPro" id="IPR000182">
    <property type="entry name" value="GNAT_dom"/>
</dbReference>
<dbReference type="PROSITE" id="PS51186">
    <property type="entry name" value="GNAT"/>
    <property type="match status" value="1"/>
</dbReference>
<evidence type="ECO:0000259" key="6">
    <source>
        <dbReference type="PROSITE" id="PS51186"/>
    </source>
</evidence>
<comment type="pathway">
    <text evidence="2">Siderophore biosynthesis.</text>
</comment>
<dbReference type="SUPFAM" id="SSF55729">
    <property type="entry name" value="Acyl-CoA N-acyltransferases (Nat)"/>
    <property type="match status" value="1"/>
</dbReference>
<sequence>MGPISFRRLTEGDLPLMHRWLNTPHVMRWWNSGGQTMAEVAEKYLPYITGAAPTEPYLFLCEDTPVGYIQTYRINHWPDYARHIGVDDDTAGLDLFIGQPEFVGQGLGPAVIRAFLREVVFGSFGARSCVIGPAEDNHAAIRAYAKAGFRFWKRAVVPGESTPEYLMRITVADLAEERATP</sequence>
<comment type="caution">
    <text evidence="7">The sequence shown here is derived from an EMBL/GenBank/DDBJ whole genome shotgun (WGS) entry which is preliminary data.</text>
</comment>
<evidence type="ECO:0000256" key="2">
    <source>
        <dbReference type="ARBA" id="ARBA00004924"/>
    </source>
</evidence>
<evidence type="ECO:0000313" key="7">
    <source>
        <dbReference type="EMBL" id="MBP2019585.1"/>
    </source>
</evidence>
<name>A0ABS4JVM8_9FIRM</name>
<reference evidence="7 8" key="1">
    <citation type="submission" date="2021-03" db="EMBL/GenBank/DDBJ databases">
        <title>Genomic Encyclopedia of Type Strains, Phase IV (KMG-IV): sequencing the most valuable type-strain genomes for metagenomic binning, comparative biology and taxonomic classification.</title>
        <authorList>
            <person name="Goeker M."/>
        </authorList>
    </citation>
    <scope>NUCLEOTIDE SEQUENCE [LARGE SCALE GENOMIC DNA]</scope>
    <source>
        <strain evidence="7 8">DSM 27138</strain>
    </source>
</reference>
<comment type="function">
    <text evidence="1">Acyltransferase required for the direct transfer of medium- to long-chain fatty acyl moieties from a carrier protein (MbtL) on to the epsilon-amino group of lysine residue in the mycobactin core.</text>
</comment>
<dbReference type="InterPro" id="IPR019432">
    <property type="entry name" value="Acyltransferase_MbtK/IucB-like"/>
</dbReference>
<evidence type="ECO:0000256" key="4">
    <source>
        <dbReference type="ARBA" id="ARBA00023251"/>
    </source>
</evidence>
<gene>
    <name evidence="7" type="ORF">J2Z79_003027</name>
</gene>
<accession>A0ABS4JVM8</accession>
<dbReference type="Proteomes" id="UP001519289">
    <property type="component" value="Unassembled WGS sequence"/>
</dbReference>
<keyword evidence="8" id="KW-1185">Reference proteome</keyword>
<dbReference type="InterPro" id="IPR016181">
    <property type="entry name" value="Acyl_CoA_acyltransferase"/>
</dbReference>
<evidence type="ECO:0000256" key="5">
    <source>
        <dbReference type="ARBA" id="ARBA00031122"/>
    </source>
</evidence>
<protein>
    <recommendedName>
        <fullName evidence="3">Lysine N-acyltransferase MbtK</fullName>
    </recommendedName>
    <alternativeName>
        <fullName evidence="5">Mycobactin synthase protein K</fullName>
    </alternativeName>
</protein>